<dbReference type="InterPro" id="IPR002213">
    <property type="entry name" value="UDP_glucos_trans"/>
</dbReference>
<organism evidence="3 4">
    <name type="scientific">Plectosphaerella plurivora</name>
    <dbReference type="NCBI Taxonomy" id="936078"/>
    <lineage>
        <taxon>Eukaryota</taxon>
        <taxon>Fungi</taxon>
        <taxon>Dikarya</taxon>
        <taxon>Ascomycota</taxon>
        <taxon>Pezizomycotina</taxon>
        <taxon>Sordariomycetes</taxon>
        <taxon>Hypocreomycetidae</taxon>
        <taxon>Glomerellales</taxon>
        <taxon>Plectosphaerellaceae</taxon>
        <taxon>Plectosphaerella</taxon>
    </lineage>
</organism>
<dbReference type="InterPro" id="IPR050426">
    <property type="entry name" value="Glycosyltransferase_28"/>
</dbReference>
<name>A0A9P8V8C0_9PEZI</name>
<keyword evidence="4" id="KW-1185">Reference proteome</keyword>
<dbReference type="PANTHER" id="PTHR48050">
    <property type="entry name" value="STEROL 3-BETA-GLUCOSYLTRANSFERASE"/>
    <property type="match status" value="1"/>
</dbReference>
<dbReference type="Proteomes" id="UP000770015">
    <property type="component" value="Unassembled WGS sequence"/>
</dbReference>
<dbReference type="OrthoDB" id="407298at2759"/>
<sequence>MFVRIVGISALVVAALSYLLSGINASAERPPYIQGRNKTVLFLTNAEHGLNNVLVATASSLMEHHPDVEVHFASFPALQSTIERISSAMRRKTPASRDILFHPLSGVALSQATAQIGMTARTMTHPPAAAGIAKFADIAQGMICPWTADEYIDIFNELGALIDDINPAVIVLDTLFRPAVDITRQKNWLHAFITPNTLIDNFLAEQPNGAMFWKYPAISSGFSFPVPLRQIPENIYLNARVIYALMYLPALSAVKAVLRSNGIQDPLNFYALRRDDVPWITQSTEGASIPVDYVPPNVTCAGPIVLSAGSAAEQDPELAAWLKKAPTVLINLGSMIAYDEIRARVMASAVADVLAEMDVQFIWKARQDTTAGDFDWDAALAPLKPFIEAGRVRVFSWLTVDPASLLDTGDIVASVHHGGANCYHETIASGVAHLILPVWVDLYSFAALAEDMGVGVWGCRATSPDWTRECLRDSLLDLLDKGPVAQERRDAARILGDNVRKGGKGKDIAAGEIAKLACVR</sequence>
<evidence type="ECO:0000256" key="1">
    <source>
        <dbReference type="ARBA" id="ARBA00022679"/>
    </source>
</evidence>
<proteinExistence type="predicted"/>
<reference evidence="3" key="1">
    <citation type="journal article" date="2021" name="Nat. Commun.">
        <title>Genetic determinants of endophytism in the Arabidopsis root mycobiome.</title>
        <authorList>
            <person name="Mesny F."/>
            <person name="Miyauchi S."/>
            <person name="Thiergart T."/>
            <person name="Pickel B."/>
            <person name="Atanasova L."/>
            <person name="Karlsson M."/>
            <person name="Huettel B."/>
            <person name="Barry K.W."/>
            <person name="Haridas S."/>
            <person name="Chen C."/>
            <person name="Bauer D."/>
            <person name="Andreopoulos W."/>
            <person name="Pangilinan J."/>
            <person name="LaButti K."/>
            <person name="Riley R."/>
            <person name="Lipzen A."/>
            <person name="Clum A."/>
            <person name="Drula E."/>
            <person name="Henrissat B."/>
            <person name="Kohler A."/>
            <person name="Grigoriev I.V."/>
            <person name="Martin F.M."/>
            <person name="Hacquard S."/>
        </authorList>
    </citation>
    <scope>NUCLEOTIDE SEQUENCE</scope>
    <source>
        <strain evidence="3">MPI-SDFR-AT-0117</strain>
    </source>
</reference>
<dbReference type="GO" id="GO:0008194">
    <property type="term" value="F:UDP-glycosyltransferase activity"/>
    <property type="evidence" value="ECO:0007669"/>
    <property type="project" value="InterPro"/>
</dbReference>
<gene>
    <name evidence="3" type="ORF">F5X68DRAFT_209414</name>
</gene>
<evidence type="ECO:0000313" key="3">
    <source>
        <dbReference type="EMBL" id="KAH6685851.1"/>
    </source>
</evidence>
<dbReference type="PANTHER" id="PTHR48050:SF13">
    <property type="entry name" value="STEROL 3-BETA-GLUCOSYLTRANSFERASE UGT80A2"/>
    <property type="match status" value="1"/>
</dbReference>
<protein>
    <submittedName>
        <fullName evidence="3">Uncharacterized protein</fullName>
    </submittedName>
</protein>
<dbReference type="Pfam" id="PF00201">
    <property type="entry name" value="UDPGT"/>
    <property type="match status" value="1"/>
</dbReference>
<accession>A0A9P8V8C0</accession>
<dbReference type="Gene3D" id="3.40.50.2000">
    <property type="entry name" value="Glycogen Phosphorylase B"/>
    <property type="match status" value="2"/>
</dbReference>
<dbReference type="EMBL" id="JAGSXJ010000014">
    <property type="protein sequence ID" value="KAH6685851.1"/>
    <property type="molecule type" value="Genomic_DNA"/>
</dbReference>
<feature type="chain" id="PRO_5040338159" evidence="2">
    <location>
        <begin position="26"/>
        <end position="520"/>
    </location>
</feature>
<evidence type="ECO:0000256" key="2">
    <source>
        <dbReference type="SAM" id="SignalP"/>
    </source>
</evidence>
<dbReference type="AlphaFoldDB" id="A0A9P8V8C0"/>
<keyword evidence="1" id="KW-0808">Transferase</keyword>
<dbReference type="SUPFAM" id="SSF53756">
    <property type="entry name" value="UDP-Glycosyltransferase/glycogen phosphorylase"/>
    <property type="match status" value="1"/>
</dbReference>
<comment type="caution">
    <text evidence="3">The sequence shown here is derived from an EMBL/GenBank/DDBJ whole genome shotgun (WGS) entry which is preliminary data.</text>
</comment>
<keyword evidence="2" id="KW-0732">Signal</keyword>
<feature type="signal peptide" evidence="2">
    <location>
        <begin position="1"/>
        <end position="25"/>
    </location>
</feature>
<evidence type="ECO:0000313" key="4">
    <source>
        <dbReference type="Proteomes" id="UP000770015"/>
    </source>
</evidence>